<keyword evidence="2" id="KW-1185">Reference proteome</keyword>
<reference evidence="1" key="1">
    <citation type="journal article" date="2019" name="bioRxiv">
        <title>The Genome of the Zebra Mussel, Dreissena polymorpha: A Resource for Invasive Species Research.</title>
        <authorList>
            <person name="McCartney M.A."/>
            <person name="Auch B."/>
            <person name="Kono T."/>
            <person name="Mallez S."/>
            <person name="Zhang Y."/>
            <person name="Obille A."/>
            <person name="Becker A."/>
            <person name="Abrahante J.E."/>
            <person name="Garbe J."/>
            <person name="Badalamenti J.P."/>
            <person name="Herman A."/>
            <person name="Mangelson H."/>
            <person name="Liachko I."/>
            <person name="Sullivan S."/>
            <person name="Sone E.D."/>
            <person name="Koren S."/>
            <person name="Silverstein K.A.T."/>
            <person name="Beckman K.B."/>
            <person name="Gohl D.M."/>
        </authorList>
    </citation>
    <scope>NUCLEOTIDE SEQUENCE</scope>
    <source>
        <strain evidence="1">Duluth1</strain>
        <tissue evidence="1">Whole animal</tissue>
    </source>
</reference>
<proteinExistence type="predicted"/>
<comment type="caution">
    <text evidence="1">The sequence shown here is derived from an EMBL/GenBank/DDBJ whole genome shotgun (WGS) entry which is preliminary data.</text>
</comment>
<reference evidence="1" key="2">
    <citation type="submission" date="2020-11" db="EMBL/GenBank/DDBJ databases">
        <authorList>
            <person name="McCartney M.A."/>
            <person name="Auch B."/>
            <person name="Kono T."/>
            <person name="Mallez S."/>
            <person name="Becker A."/>
            <person name="Gohl D.M."/>
            <person name="Silverstein K.A.T."/>
            <person name="Koren S."/>
            <person name="Bechman K.B."/>
            <person name="Herman A."/>
            <person name="Abrahante J.E."/>
            <person name="Garbe J."/>
        </authorList>
    </citation>
    <scope>NUCLEOTIDE SEQUENCE</scope>
    <source>
        <strain evidence="1">Duluth1</strain>
        <tissue evidence="1">Whole animal</tissue>
    </source>
</reference>
<dbReference type="AlphaFoldDB" id="A0A9D4LQ90"/>
<organism evidence="1 2">
    <name type="scientific">Dreissena polymorpha</name>
    <name type="common">Zebra mussel</name>
    <name type="synonym">Mytilus polymorpha</name>
    <dbReference type="NCBI Taxonomy" id="45954"/>
    <lineage>
        <taxon>Eukaryota</taxon>
        <taxon>Metazoa</taxon>
        <taxon>Spiralia</taxon>
        <taxon>Lophotrochozoa</taxon>
        <taxon>Mollusca</taxon>
        <taxon>Bivalvia</taxon>
        <taxon>Autobranchia</taxon>
        <taxon>Heteroconchia</taxon>
        <taxon>Euheterodonta</taxon>
        <taxon>Imparidentia</taxon>
        <taxon>Neoheterodontei</taxon>
        <taxon>Myida</taxon>
        <taxon>Dreissenoidea</taxon>
        <taxon>Dreissenidae</taxon>
        <taxon>Dreissena</taxon>
    </lineage>
</organism>
<accession>A0A9D4LQ90</accession>
<evidence type="ECO:0000313" key="1">
    <source>
        <dbReference type="EMBL" id="KAH3861753.1"/>
    </source>
</evidence>
<protein>
    <submittedName>
        <fullName evidence="1">Uncharacterized protein</fullName>
    </submittedName>
</protein>
<sequence length="63" mass="7327">MFWSTYMGVCSNPTNSYKHHGILAEYRTAWRQSIHSGIATAEANRYEKAKRKRTRDNRAPPLT</sequence>
<evidence type="ECO:0000313" key="2">
    <source>
        <dbReference type="Proteomes" id="UP000828390"/>
    </source>
</evidence>
<gene>
    <name evidence="1" type="ORF">DPMN_024688</name>
</gene>
<name>A0A9D4LQ90_DREPO</name>
<dbReference type="Proteomes" id="UP000828390">
    <property type="component" value="Unassembled WGS sequence"/>
</dbReference>
<dbReference type="EMBL" id="JAIWYP010000002">
    <property type="protein sequence ID" value="KAH3861753.1"/>
    <property type="molecule type" value="Genomic_DNA"/>
</dbReference>